<dbReference type="EMBL" id="JWZX01001553">
    <property type="protein sequence ID" value="KOO33293.1"/>
    <property type="molecule type" value="Genomic_DNA"/>
</dbReference>
<comment type="caution">
    <text evidence="2">The sequence shown here is derived from an EMBL/GenBank/DDBJ whole genome shotgun (WGS) entry which is preliminary data.</text>
</comment>
<feature type="region of interest" description="Disordered" evidence="1">
    <location>
        <begin position="517"/>
        <end position="547"/>
    </location>
</feature>
<evidence type="ECO:0000256" key="1">
    <source>
        <dbReference type="SAM" id="MobiDB-lite"/>
    </source>
</evidence>
<keyword evidence="3" id="KW-1185">Reference proteome</keyword>
<feature type="compositionally biased region" description="Basic and acidic residues" evidence="1">
    <location>
        <begin position="374"/>
        <end position="388"/>
    </location>
</feature>
<feature type="region of interest" description="Disordered" evidence="1">
    <location>
        <begin position="352"/>
        <end position="399"/>
    </location>
</feature>
<feature type="compositionally biased region" description="Pro residues" evidence="1">
    <location>
        <begin position="244"/>
        <end position="255"/>
    </location>
</feature>
<accession>A0A0M0K4I9</accession>
<dbReference type="AlphaFoldDB" id="A0A0M0K4I9"/>
<gene>
    <name evidence="2" type="ORF">Ctob_007770</name>
</gene>
<feature type="region of interest" description="Disordered" evidence="1">
    <location>
        <begin position="230"/>
        <end position="257"/>
    </location>
</feature>
<dbReference type="Proteomes" id="UP000037460">
    <property type="component" value="Unassembled WGS sequence"/>
</dbReference>
<organism evidence="2 3">
    <name type="scientific">Chrysochromulina tobinii</name>
    <dbReference type="NCBI Taxonomy" id="1460289"/>
    <lineage>
        <taxon>Eukaryota</taxon>
        <taxon>Haptista</taxon>
        <taxon>Haptophyta</taxon>
        <taxon>Prymnesiophyceae</taxon>
        <taxon>Prymnesiales</taxon>
        <taxon>Chrysochromulinaceae</taxon>
        <taxon>Chrysochromulina</taxon>
    </lineage>
</organism>
<name>A0A0M0K4I9_9EUKA</name>
<reference evidence="3" key="1">
    <citation type="journal article" date="2015" name="PLoS Genet.">
        <title>Genome Sequence and Transcriptome Analyses of Chrysochromulina tobin: Metabolic Tools for Enhanced Algal Fitness in the Prominent Order Prymnesiales (Haptophyceae).</title>
        <authorList>
            <person name="Hovde B.T."/>
            <person name="Deodato C.R."/>
            <person name="Hunsperger H.M."/>
            <person name="Ryken S.A."/>
            <person name="Yost W."/>
            <person name="Jha R.K."/>
            <person name="Patterson J."/>
            <person name="Monnat R.J. Jr."/>
            <person name="Barlow S.B."/>
            <person name="Starkenburg S.R."/>
            <person name="Cattolico R.A."/>
        </authorList>
    </citation>
    <scope>NUCLEOTIDE SEQUENCE</scope>
    <source>
        <strain evidence="3">CCMP291</strain>
    </source>
</reference>
<sequence length="547" mass="59503">MKFQEWVMKTVAQPGMSKLTVLIDQANEKLEPKYLELKAKWEPFYAAVRLSSTWLCDFASVLTLKLTIDEFVETSKVYIEEAKIRSIEYYKNAEQLLLNLAERSKPYVDAAAERCCALTHVAKRMNGIFRMKAPHPMNGTNVAAAGQDLKAACLDVERLSHGVLVSLLAEACIQSDHMRRAAYRALAHHDLVHDPMPQSPVAGGTPPGSQEKAAAPIAKAVARVAELEEQLRQAQMHAEHSPAPATPPTLPPQPTPLAHSQIRTYMLRAKPSIRPDLPLDDALDLFIEDDALDLLRSVLPTASTLDLRKLIHEAGGSTSKVYHEVCTPWPAVLVNVDEDEDEDLEDVVFDLWDVTPRPPPPPPRHVRGGLAAAEPEKDAASPDAKEPTDAPTSPSSRNLGKEIGQAMSLVFVEAPMALFKSSAELIDGISGASQPATLDMKLDELIERRAALTKAKEAGLSCGAAWAAGYSCADAKAVGYDLIDAKAAGWTTEELLNAGYINQALAMRLDAANKQEPVWDPAGEPVANLKEAPKGDKKKARKKSLKP</sequence>
<evidence type="ECO:0000313" key="3">
    <source>
        <dbReference type="Proteomes" id="UP000037460"/>
    </source>
</evidence>
<feature type="compositionally biased region" description="Basic residues" evidence="1">
    <location>
        <begin position="536"/>
        <end position="547"/>
    </location>
</feature>
<evidence type="ECO:0000313" key="2">
    <source>
        <dbReference type="EMBL" id="KOO33293.1"/>
    </source>
</evidence>
<proteinExistence type="predicted"/>
<protein>
    <submittedName>
        <fullName evidence="2">Uncharacterized protein</fullName>
    </submittedName>
</protein>
<feature type="region of interest" description="Disordered" evidence="1">
    <location>
        <begin position="194"/>
        <end position="216"/>
    </location>
</feature>